<proteinExistence type="predicted"/>
<dbReference type="SUPFAM" id="SSF50341">
    <property type="entry name" value="CheW-like"/>
    <property type="match status" value="1"/>
</dbReference>
<dbReference type="EMBL" id="CP032707">
    <property type="protein sequence ID" value="AYG95399.1"/>
    <property type="molecule type" value="Genomic_DNA"/>
</dbReference>
<dbReference type="GO" id="GO:0005829">
    <property type="term" value="C:cytosol"/>
    <property type="evidence" value="ECO:0007669"/>
    <property type="project" value="TreeGrafter"/>
</dbReference>
<accession>A0A494RJ08</accession>
<dbReference type="Gene3D" id="2.40.50.180">
    <property type="entry name" value="CheA-289, Domain 4"/>
    <property type="match status" value="1"/>
</dbReference>
<evidence type="ECO:0000313" key="2">
    <source>
        <dbReference type="EMBL" id="AYG95399.1"/>
    </source>
</evidence>
<evidence type="ECO:0000313" key="3">
    <source>
        <dbReference type="Proteomes" id="UP000276984"/>
    </source>
</evidence>
<dbReference type="PROSITE" id="PS50851">
    <property type="entry name" value="CHEW"/>
    <property type="match status" value="1"/>
</dbReference>
<dbReference type="Pfam" id="PF01584">
    <property type="entry name" value="CheW"/>
    <property type="match status" value="1"/>
</dbReference>
<keyword evidence="3" id="KW-1185">Reference proteome</keyword>
<protein>
    <submittedName>
        <fullName evidence="2">Chemotaxis protein CheW</fullName>
    </submittedName>
</protein>
<dbReference type="Proteomes" id="UP000276984">
    <property type="component" value="Chromosome"/>
</dbReference>
<dbReference type="OrthoDB" id="3291462at2"/>
<dbReference type="Gene3D" id="2.30.30.40">
    <property type="entry name" value="SH3 Domains"/>
    <property type="match status" value="1"/>
</dbReference>
<dbReference type="GO" id="GO:0006935">
    <property type="term" value="P:chemotaxis"/>
    <property type="evidence" value="ECO:0007669"/>
    <property type="project" value="InterPro"/>
</dbReference>
<gene>
    <name evidence="2" type="ORF">D8I30_09590</name>
</gene>
<feature type="domain" description="CheW-like" evidence="1">
    <location>
        <begin position="7"/>
        <end position="151"/>
    </location>
</feature>
<dbReference type="InterPro" id="IPR002545">
    <property type="entry name" value="CheW-lke_dom"/>
</dbReference>
<dbReference type="GO" id="GO:0007165">
    <property type="term" value="P:signal transduction"/>
    <property type="evidence" value="ECO:0007669"/>
    <property type="project" value="InterPro"/>
</dbReference>
<dbReference type="InterPro" id="IPR036061">
    <property type="entry name" value="CheW-like_dom_sf"/>
</dbReference>
<dbReference type="PANTHER" id="PTHR22617:SF23">
    <property type="entry name" value="CHEMOTAXIS PROTEIN CHEW"/>
    <property type="match status" value="1"/>
</dbReference>
<dbReference type="InterPro" id="IPR039315">
    <property type="entry name" value="CheW"/>
</dbReference>
<reference evidence="2 3" key="1">
    <citation type="submission" date="2018-10" db="EMBL/GenBank/DDBJ databases">
        <title>Complete genome sequence of Brevundimonas naejangsanensis BRV3.</title>
        <authorList>
            <person name="Berrios L."/>
            <person name="Ely B."/>
        </authorList>
    </citation>
    <scope>NUCLEOTIDE SEQUENCE [LARGE SCALE GENOMIC DNA]</scope>
    <source>
        <strain evidence="2 3">BRV3</strain>
    </source>
</reference>
<dbReference type="PANTHER" id="PTHR22617">
    <property type="entry name" value="CHEMOTAXIS SENSOR HISTIDINE KINASE-RELATED"/>
    <property type="match status" value="1"/>
</dbReference>
<dbReference type="SMART" id="SM00260">
    <property type="entry name" value="CheW"/>
    <property type="match status" value="1"/>
</dbReference>
<sequence>MMSGAAEGQYVTFGLGDETFAAPVGLVREILTYQTPSRIPNGPPYLLGLTDVRGRGVPTADLRIRLGMAPVEPTLNTRILVLDIPVEERILSLGLVADRVYEVTGFAAEEIEPSPDIGVKWRSDYISGVVRRSDGFVVLIDLARLLSTTDAAMLESADMDSAA</sequence>
<organism evidence="2 3">
    <name type="scientific">Brevundimonas naejangsanensis</name>
    <dbReference type="NCBI Taxonomy" id="588932"/>
    <lineage>
        <taxon>Bacteria</taxon>
        <taxon>Pseudomonadati</taxon>
        <taxon>Pseudomonadota</taxon>
        <taxon>Alphaproteobacteria</taxon>
        <taxon>Caulobacterales</taxon>
        <taxon>Caulobacteraceae</taxon>
        <taxon>Brevundimonas</taxon>
    </lineage>
</organism>
<dbReference type="CDD" id="cd00732">
    <property type="entry name" value="CheW"/>
    <property type="match status" value="1"/>
</dbReference>
<dbReference type="AlphaFoldDB" id="A0A494RJ08"/>
<name>A0A494RJ08_9CAUL</name>
<evidence type="ECO:0000259" key="1">
    <source>
        <dbReference type="PROSITE" id="PS50851"/>
    </source>
</evidence>